<dbReference type="InterPro" id="IPR006119">
    <property type="entry name" value="Resolv_N"/>
</dbReference>
<evidence type="ECO:0000259" key="1">
    <source>
        <dbReference type="PROSITE" id="PS51736"/>
    </source>
</evidence>
<dbReference type="PROSITE" id="PS51736">
    <property type="entry name" value="RECOMBINASES_3"/>
    <property type="match status" value="1"/>
</dbReference>
<dbReference type="AlphaFoldDB" id="A0A2S3ZLP1"/>
<dbReference type="Proteomes" id="UP000237104">
    <property type="component" value="Unassembled WGS sequence"/>
</dbReference>
<dbReference type="InterPro" id="IPR009057">
    <property type="entry name" value="Homeodomain-like_sf"/>
</dbReference>
<evidence type="ECO:0000313" key="3">
    <source>
        <dbReference type="Proteomes" id="UP000237104"/>
    </source>
</evidence>
<sequence>MGSMLFTIMAALGQMEHEIKRERVIDSIVKRRDAGKNLGGRPRSITDSQICHARSLIGHGEIAAEVARNLGMSRATFYRRARALGLLPD</sequence>
<dbReference type="EMBL" id="PPXF01000021">
    <property type="protein sequence ID" value="POH69459.1"/>
    <property type="molecule type" value="Genomic_DNA"/>
</dbReference>
<accession>A0A2S3ZLP1</accession>
<protein>
    <submittedName>
        <fullName evidence="2">DNA-invertase</fullName>
    </submittedName>
</protein>
<gene>
    <name evidence="2" type="ORF">C3B59_05580</name>
</gene>
<comment type="caution">
    <text evidence="2">The sequence shown here is derived from an EMBL/GenBank/DDBJ whole genome shotgun (WGS) entry which is preliminary data.</text>
</comment>
<dbReference type="GO" id="GO:0000150">
    <property type="term" value="F:DNA strand exchange activity"/>
    <property type="evidence" value="ECO:0007669"/>
    <property type="project" value="InterPro"/>
</dbReference>
<organism evidence="2 3">
    <name type="scientific">Cryobacterium zongtaii</name>
    <dbReference type="NCBI Taxonomy" id="1259217"/>
    <lineage>
        <taxon>Bacteria</taxon>
        <taxon>Bacillati</taxon>
        <taxon>Actinomycetota</taxon>
        <taxon>Actinomycetes</taxon>
        <taxon>Micrococcales</taxon>
        <taxon>Microbacteriaceae</taxon>
        <taxon>Cryobacterium</taxon>
    </lineage>
</organism>
<dbReference type="OrthoDB" id="128993at2"/>
<evidence type="ECO:0000313" key="2">
    <source>
        <dbReference type="EMBL" id="POH69459.1"/>
    </source>
</evidence>
<dbReference type="InterPro" id="IPR006120">
    <property type="entry name" value="Resolvase_HTH_dom"/>
</dbReference>
<dbReference type="GO" id="GO:0003677">
    <property type="term" value="F:DNA binding"/>
    <property type="evidence" value="ECO:0007669"/>
    <property type="project" value="InterPro"/>
</dbReference>
<proteinExistence type="predicted"/>
<reference evidence="2 3" key="1">
    <citation type="submission" date="2018-01" db="EMBL/GenBank/DDBJ databases">
        <title>Cryobacterium sp. nov., from glaciers in China.</title>
        <authorList>
            <person name="Liu Q."/>
            <person name="Xin Y.-H."/>
        </authorList>
    </citation>
    <scope>NUCLEOTIDE SEQUENCE [LARGE SCALE GENOMIC DNA]</scope>
    <source>
        <strain evidence="2 3">TMB1-8</strain>
    </source>
</reference>
<feature type="domain" description="Resolvase/invertase-type recombinase catalytic" evidence="1">
    <location>
        <begin position="1"/>
        <end position="35"/>
    </location>
</feature>
<name>A0A2S3ZLP1_9MICO</name>
<dbReference type="Pfam" id="PF02796">
    <property type="entry name" value="HTH_7"/>
    <property type="match status" value="1"/>
</dbReference>
<dbReference type="Gene3D" id="1.10.10.60">
    <property type="entry name" value="Homeodomain-like"/>
    <property type="match status" value="1"/>
</dbReference>
<dbReference type="CDD" id="cd00569">
    <property type="entry name" value="HTH_Hin_like"/>
    <property type="match status" value="1"/>
</dbReference>
<dbReference type="SUPFAM" id="SSF46689">
    <property type="entry name" value="Homeodomain-like"/>
    <property type="match status" value="1"/>
</dbReference>